<accession>A0A517S7Y4</accession>
<dbReference type="Proteomes" id="UP000315700">
    <property type="component" value="Chromosome"/>
</dbReference>
<proteinExistence type="predicted"/>
<evidence type="ECO:0000313" key="2">
    <source>
        <dbReference type="EMBL" id="QDT52241.1"/>
    </source>
</evidence>
<feature type="domain" description="CD-NTase-associated protein 12/Pycsar effector protein TIR" evidence="1">
    <location>
        <begin position="4"/>
        <end position="124"/>
    </location>
</feature>
<dbReference type="EMBL" id="CP036271">
    <property type="protein sequence ID" value="QDT52241.1"/>
    <property type="molecule type" value="Genomic_DNA"/>
</dbReference>
<gene>
    <name evidence="2" type="ORF">Pan44_02500</name>
</gene>
<evidence type="ECO:0000259" key="1">
    <source>
        <dbReference type="Pfam" id="PF10137"/>
    </source>
</evidence>
<protein>
    <submittedName>
        <fullName evidence="2">Putative nucleotide-binding protein containing TIR-like domain protein</fullName>
    </submittedName>
</protein>
<keyword evidence="3" id="KW-1185">Reference proteome</keyword>
<dbReference type="GO" id="GO:0050135">
    <property type="term" value="F:NADP+ nucleosidase activity"/>
    <property type="evidence" value="ECO:0007669"/>
    <property type="project" value="InterPro"/>
</dbReference>
<dbReference type="KEGG" id="ccos:Pan44_02500"/>
<dbReference type="Pfam" id="PF10137">
    <property type="entry name" value="CAP12-PCTIR_TIR"/>
    <property type="match status" value="1"/>
</dbReference>
<reference evidence="2 3" key="1">
    <citation type="submission" date="2019-02" db="EMBL/GenBank/DDBJ databases">
        <title>Deep-cultivation of Planctomycetes and their phenomic and genomic characterization uncovers novel biology.</title>
        <authorList>
            <person name="Wiegand S."/>
            <person name="Jogler M."/>
            <person name="Boedeker C."/>
            <person name="Pinto D."/>
            <person name="Vollmers J."/>
            <person name="Rivas-Marin E."/>
            <person name="Kohn T."/>
            <person name="Peeters S.H."/>
            <person name="Heuer A."/>
            <person name="Rast P."/>
            <person name="Oberbeckmann S."/>
            <person name="Bunk B."/>
            <person name="Jeske O."/>
            <person name="Meyerdierks A."/>
            <person name="Storesund J.E."/>
            <person name="Kallscheuer N."/>
            <person name="Luecker S."/>
            <person name="Lage O.M."/>
            <person name="Pohl T."/>
            <person name="Merkel B.J."/>
            <person name="Hornburger P."/>
            <person name="Mueller R.-W."/>
            <person name="Bruemmer F."/>
            <person name="Labrenz M."/>
            <person name="Spormann A.M."/>
            <person name="Op den Camp H."/>
            <person name="Overmann J."/>
            <person name="Amann R."/>
            <person name="Jetten M.S.M."/>
            <person name="Mascher T."/>
            <person name="Medema M.H."/>
            <person name="Devos D.P."/>
            <person name="Kaster A.-K."/>
            <person name="Ovreas L."/>
            <person name="Rohde M."/>
            <person name="Galperin M.Y."/>
            <person name="Jogler C."/>
        </authorList>
    </citation>
    <scope>NUCLEOTIDE SEQUENCE [LARGE SCALE GENOMIC DNA]</scope>
    <source>
        <strain evidence="2 3">Pan44</strain>
    </source>
</reference>
<dbReference type="RefSeq" id="WP_145026485.1">
    <property type="nucleotide sequence ID" value="NZ_CP036271.1"/>
</dbReference>
<dbReference type="InParanoid" id="A0A517S7Y4"/>
<dbReference type="AlphaFoldDB" id="A0A517S7Y4"/>
<dbReference type="InterPro" id="IPR019302">
    <property type="entry name" value="CAP12/PCTIR_TIR_dom"/>
</dbReference>
<dbReference type="OrthoDB" id="5497289at2"/>
<organism evidence="2 3">
    <name type="scientific">Caulifigura coniformis</name>
    <dbReference type="NCBI Taxonomy" id="2527983"/>
    <lineage>
        <taxon>Bacteria</taxon>
        <taxon>Pseudomonadati</taxon>
        <taxon>Planctomycetota</taxon>
        <taxon>Planctomycetia</taxon>
        <taxon>Planctomycetales</taxon>
        <taxon>Planctomycetaceae</taxon>
        <taxon>Caulifigura</taxon>
    </lineage>
</organism>
<sequence length="242" mass="26892">MKPRLFIGSSVEQLSVAYAAQENLEHDADVTVWTQGIFALSKFSIESLVDALDEADFGLFVFGPDDITTLRKETVSVARDNVIFELGLFIGRLGKERSFIVIPRGVEDFHLPTDLLGITPATYEPNRQDENLVAALGPACNRVRKQLAKYTVKPPVAESPVTQPEPETVIELDDSDIISILQSWMGSRPSHENTRVIFFSDTDRELKLPPGSTKKFIQQAAIAWNYYPHRIGASTIVFQGGL</sequence>
<name>A0A517S7Y4_9PLAN</name>
<evidence type="ECO:0000313" key="3">
    <source>
        <dbReference type="Proteomes" id="UP000315700"/>
    </source>
</evidence>